<dbReference type="EMBL" id="LSRX01000901">
    <property type="protein sequence ID" value="OLP86759.1"/>
    <property type="molecule type" value="Genomic_DNA"/>
</dbReference>
<proteinExistence type="predicted"/>
<gene>
    <name evidence="1" type="ORF">AK812_SmicGene32112</name>
</gene>
<reference evidence="1 2" key="1">
    <citation type="submission" date="2016-02" db="EMBL/GenBank/DDBJ databases">
        <title>Genome analysis of coral dinoflagellate symbionts highlights evolutionary adaptations to a symbiotic lifestyle.</title>
        <authorList>
            <person name="Aranda M."/>
            <person name="Li Y."/>
            <person name="Liew Y.J."/>
            <person name="Baumgarten S."/>
            <person name="Simakov O."/>
            <person name="Wilson M."/>
            <person name="Piel J."/>
            <person name="Ashoor H."/>
            <person name="Bougouffa S."/>
            <person name="Bajic V.B."/>
            <person name="Ryu T."/>
            <person name="Ravasi T."/>
            <person name="Bayer T."/>
            <person name="Micklem G."/>
            <person name="Kim H."/>
            <person name="Bhak J."/>
            <person name="Lajeunesse T.C."/>
            <person name="Voolstra C.R."/>
        </authorList>
    </citation>
    <scope>NUCLEOTIDE SEQUENCE [LARGE SCALE GENOMIC DNA]</scope>
    <source>
        <strain evidence="1 2">CCMP2467</strain>
    </source>
</reference>
<name>A0A1Q9CV40_SYMMI</name>
<evidence type="ECO:0000313" key="1">
    <source>
        <dbReference type="EMBL" id="OLP86759.1"/>
    </source>
</evidence>
<dbReference type="AlphaFoldDB" id="A0A1Q9CV40"/>
<comment type="caution">
    <text evidence="1">The sequence shown here is derived from an EMBL/GenBank/DDBJ whole genome shotgun (WGS) entry which is preliminary data.</text>
</comment>
<evidence type="ECO:0000313" key="2">
    <source>
        <dbReference type="Proteomes" id="UP000186817"/>
    </source>
</evidence>
<protein>
    <submittedName>
        <fullName evidence="1">Uncharacterized protein</fullName>
    </submittedName>
</protein>
<organism evidence="1 2">
    <name type="scientific">Symbiodinium microadriaticum</name>
    <name type="common">Dinoflagellate</name>
    <name type="synonym">Zooxanthella microadriatica</name>
    <dbReference type="NCBI Taxonomy" id="2951"/>
    <lineage>
        <taxon>Eukaryota</taxon>
        <taxon>Sar</taxon>
        <taxon>Alveolata</taxon>
        <taxon>Dinophyceae</taxon>
        <taxon>Suessiales</taxon>
        <taxon>Symbiodiniaceae</taxon>
        <taxon>Symbiodinium</taxon>
    </lineage>
</organism>
<sequence>MWCFDPLVHACGVSDVQDEEIGERGCRVQPGCVGQGLRHGCNISKGHGEAMCFLSVAAGYLNNRGLLQNRRNQDGTNLYLPTLGSDTPNNRSSVEKSLPAPVSLPCTYSLCNSSPTRAFTDTRAALCRHLLRLERWRLLALVVL</sequence>
<dbReference type="Proteomes" id="UP000186817">
    <property type="component" value="Unassembled WGS sequence"/>
</dbReference>
<accession>A0A1Q9CV40</accession>
<keyword evidence="2" id="KW-1185">Reference proteome</keyword>